<dbReference type="PANTHER" id="PTHR10359">
    <property type="entry name" value="A/G-SPECIFIC ADENINE GLYCOSYLASE/ENDONUCLEASE III"/>
    <property type="match status" value="1"/>
</dbReference>
<keyword evidence="6" id="KW-0540">Nuclease</keyword>
<evidence type="ECO:0000313" key="6">
    <source>
        <dbReference type="EMBL" id="VAX27563.1"/>
    </source>
</evidence>
<keyword evidence="1" id="KW-0004">4Fe-4S</keyword>
<dbReference type="Gene3D" id="1.10.340.30">
    <property type="entry name" value="Hypothetical protein, domain 2"/>
    <property type="match status" value="1"/>
</dbReference>
<dbReference type="InterPro" id="IPR023170">
    <property type="entry name" value="HhH_base_excis_C"/>
</dbReference>
<reference evidence="6" key="1">
    <citation type="submission" date="2018-06" db="EMBL/GenBank/DDBJ databases">
        <authorList>
            <person name="Zhirakovskaya E."/>
        </authorList>
    </citation>
    <scope>NUCLEOTIDE SEQUENCE</scope>
</reference>
<keyword evidence="3" id="KW-0408">Iron</keyword>
<dbReference type="SMART" id="SM00478">
    <property type="entry name" value="ENDO3c"/>
    <property type="match status" value="1"/>
</dbReference>
<dbReference type="InterPro" id="IPR003265">
    <property type="entry name" value="HhH-GPD_domain"/>
</dbReference>
<dbReference type="EC" id="4.2.99.18" evidence="6"/>
<keyword evidence="4" id="KW-0411">Iron-sulfur</keyword>
<dbReference type="PIRSF" id="PIRSF001435">
    <property type="entry name" value="Nth"/>
    <property type="match status" value="1"/>
</dbReference>
<accession>A0A3B1CSE0</accession>
<evidence type="ECO:0000259" key="5">
    <source>
        <dbReference type="SMART" id="SM00478"/>
    </source>
</evidence>
<keyword evidence="2" id="KW-0479">Metal-binding</keyword>
<dbReference type="SUPFAM" id="SSF48150">
    <property type="entry name" value="DNA-glycosylase"/>
    <property type="match status" value="1"/>
</dbReference>
<evidence type="ECO:0000256" key="4">
    <source>
        <dbReference type="ARBA" id="ARBA00023014"/>
    </source>
</evidence>
<organism evidence="6">
    <name type="scientific">hydrothermal vent metagenome</name>
    <dbReference type="NCBI Taxonomy" id="652676"/>
    <lineage>
        <taxon>unclassified sequences</taxon>
        <taxon>metagenomes</taxon>
        <taxon>ecological metagenomes</taxon>
    </lineage>
</organism>
<feature type="domain" description="HhH-GPD" evidence="5">
    <location>
        <begin position="31"/>
        <end position="190"/>
    </location>
</feature>
<evidence type="ECO:0000256" key="2">
    <source>
        <dbReference type="ARBA" id="ARBA00022723"/>
    </source>
</evidence>
<dbReference type="GO" id="GO:0046872">
    <property type="term" value="F:metal ion binding"/>
    <property type="evidence" value="ECO:0007669"/>
    <property type="project" value="UniProtKB-KW"/>
</dbReference>
<dbReference type="Pfam" id="PF00730">
    <property type="entry name" value="HhH-GPD"/>
    <property type="match status" value="1"/>
</dbReference>
<gene>
    <name evidence="6" type="ORF">MNBD_NITROSPIRAE02-240</name>
</gene>
<keyword evidence="6" id="KW-0255">Endonuclease</keyword>
<evidence type="ECO:0000256" key="1">
    <source>
        <dbReference type="ARBA" id="ARBA00022485"/>
    </source>
</evidence>
<dbReference type="AlphaFoldDB" id="A0A3B1CSE0"/>
<dbReference type="EMBL" id="UOGH01000049">
    <property type="protein sequence ID" value="VAX27563.1"/>
    <property type="molecule type" value="Genomic_DNA"/>
</dbReference>
<name>A0A3B1CSE0_9ZZZZ</name>
<evidence type="ECO:0000256" key="3">
    <source>
        <dbReference type="ARBA" id="ARBA00023004"/>
    </source>
</evidence>
<keyword evidence="6" id="KW-0456">Lyase</keyword>
<dbReference type="Gene3D" id="1.10.1670.10">
    <property type="entry name" value="Helix-hairpin-Helix base-excision DNA repair enzymes (C-terminal)"/>
    <property type="match status" value="1"/>
</dbReference>
<keyword evidence="6" id="KW-0378">Hydrolase</keyword>
<dbReference type="CDD" id="cd00056">
    <property type="entry name" value="ENDO3c"/>
    <property type="match status" value="1"/>
</dbReference>
<dbReference type="GO" id="GO:0140078">
    <property type="term" value="F:class I DNA-(apurinic or apyrimidinic site) endonuclease activity"/>
    <property type="evidence" value="ECO:0007669"/>
    <property type="project" value="UniProtKB-EC"/>
</dbReference>
<proteinExistence type="predicted"/>
<dbReference type="InterPro" id="IPR011257">
    <property type="entry name" value="DNA_glycosylase"/>
</dbReference>
<dbReference type="GO" id="GO:0006284">
    <property type="term" value="P:base-excision repair"/>
    <property type="evidence" value="ECO:0007669"/>
    <property type="project" value="InterPro"/>
</dbReference>
<dbReference type="PANTHER" id="PTHR10359:SF19">
    <property type="entry name" value="DNA REPAIR GLYCOSYLASE MJ1434-RELATED"/>
    <property type="match status" value="1"/>
</dbReference>
<protein>
    <submittedName>
        <fullName evidence="6">Endonuclease III</fullName>
        <ecNumber evidence="6">4.2.99.18</ecNumber>
    </submittedName>
</protein>
<dbReference type="GO" id="GO:0051539">
    <property type="term" value="F:4 iron, 4 sulfur cluster binding"/>
    <property type="evidence" value="ECO:0007669"/>
    <property type="project" value="UniProtKB-KW"/>
</dbReference>
<sequence length="208" mass="23650">MDIYSRLFSTFGRQHWWPGNGPFEVMVGAILTQNTNWGNVERAIENLKQAKALTPAAIHEMSHERLAGLIRPAGYFNIKAKRLKAFIEFFINRYSGRVSKMSNVDTKTLRRELLSVNGIGPETADSMLLYALERPVFVIDAYTKRVLSRHGIMDGSESYERFQELFHAALPSDVQLFNEYHALLVRLGKDFCKPRPRCEGCPLSGLPS</sequence>